<accession>A0A5C6VKM7</accession>
<dbReference type="Proteomes" id="UP000321168">
    <property type="component" value="Unassembled WGS sequence"/>
</dbReference>
<protein>
    <submittedName>
        <fullName evidence="1">DUF1801 domain-containing protein</fullName>
    </submittedName>
</protein>
<name>A0A5C6VKM7_9FLAO</name>
<keyword evidence="2" id="KW-1185">Reference proteome</keyword>
<evidence type="ECO:0000313" key="1">
    <source>
        <dbReference type="EMBL" id="TXC85244.1"/>
    </source>
</evidence>
<gene>
    <name evidence="1" type="ORF">FRX97_01070</name>
</gene>
<evidence type="ECO:0000313" key="2">
    <source>
        <dbReference type="Proteomes" id="UP000321168"/>
    </source>
</evidence>
<dbReference type="RefSeq" id="WP_147012489.1">
    <property type="nucleotide sequence ID" value="NZ_VORB01000001.1"/>
</dbReference>
<comment type="caution">
    <text evidence="1">The sequence shown here is derived from an EMBL/GenBank/DDBJ whole genome shotgun (WGS) entry which is preliminary data.</text>
</comment>
<dbReference type="EMBL" id="VORB01000001">
    <property type="protein sequence ID" value="TXC85244.1"/>
    <property type="molecule type" value="Genomic_DNA"/>
</dbReference>
<organism evidence="1 2">
    <name type="scientific">Luteibaculum oceani</name>
    <dbReference type="NCBI Taxonomy" id="1294296"/>
    <lineage>
        <taxon>Bacteria</taxon>
        <taxon>Pseudomonadati</taxon>
        <taxon>Bacteroidota</taxon>
        <taxon>Flavobacteriia</taxon>
        <taxon>Flavobacteriales</taxon>
        <taxon>Luteibaculaceae</taxon>
        <taxon>Luteibaculum</taxon>
    </lineage>
</organism>
<proteinExistence type="predicted"/>
<dbReference type="AlphaFoldDB" id="A0A5C6VKM7"/>
<reference evidence="1 2" key="1">
    <citation type="submission" date="2019-08" db="EMBL/GenBank/DDBJ databases">
        <title>Genome of Luteibaculum oceani JCM 18817.</title>
        <authorList>
            <person name="Bowman J.P."/>
        </authorList>
    </citation>
    <scope>NUCLEOTIDE SEQUENCE [LARGE SCALE GENOMIC DNA]</scope>
    <source>
        <strain evidence="1 2">JCM 18817</strain>
    </source>
</reference>
<dbReference type="OrthoDB" id="670608at2"/>
<dbReference type="SUPFAM" id="SSF159888">
    <property type="entry name" value="YdhG-like"/>
    <property type="match status" value="1"/>
</dbReference>
<sequence length="124" mass="13870">MKIDERIASFIDHHAKGDAELIGKLHNYLIRLPGISASIHLGVPFYRRKHWLCYINPQADGGVELAFPNAYLMNGLQEKLNFGKRSQVGGIILRTTSELTQPLIAELVQTAIFIDNSLNKGFPL</sequence>